<evidence type="ECO:0000256" key="9">
    <source>
        <dbReference type="ARBA" id="ARBA00080625"/>
    </source>
</evidence>
<dbReference type="InterPro" id="IPR029061">
    <property type="entry name" value="THDP-binding"/>
</dbReference>
<gene>
    <name evidence="11" type="ORF">C5E45_19660</name>
</gene>
<dbReference type="EMBL" id="PSZC01000013">
    <property type="protein sequence ID" value="PPJ36630.1"/>
    <property type="molecule type" value="Genomic_DNA"/>
</dbReference>
<evidence type="ECO:0000256" key="5">
    <source>
        <dbReference type="ARBA" id="ARBA00052792"/>
    </source>
</evidence>
<dbReference type="Gene3D" id="3.40.50.920">
    <property type="match status" value="1"/>
</dbReference>
<proteinExistence type="predicted"/>
<dbReference type="Proteomes" id="UP000239874">
    <property type="component" value="Unassembled WGS sequence"/>
</dbReference>
<comment type="catalytic activity">
    <reaction evidence="5">
        <text>N(6)-[(R)-lipoyl]-L-lysyl-[protein] + 3-methyl-2-oxobutanoate + H(+) = N(6)-[(R)-S(8)-2-methylpropanoyldihydrolipoyl]-L-lysyl-[protein] + CO2</text>
        <dbReference type="Rhea" id="RHEA:13457"/>
        <dbReference type="Rhea" id="RHEA-COMP:10474"/>
        <dbReference type="Rhea" id="RHEA-COMP:10497"/>
        <dbReference type="ChEBI" id="CHEBI:11851"/>
        <dbReference type="ChEBI" id="CHEBI:15378"/>
        <dbReference type="ChEBI" id="CHEBI:16526"/>
        <dbReference type="ChEBI" id="CHEBI:83099"/>
        <dbReference type="ChEBI" id="CHEBI:83142"/>
        <dbReference type="EC" id="1.2.4.4"/>
    </reaction>
</comment>
<evidence type="ECO:0000313" key="11">
    <source>
        <dbReference type="EMBL" id="PPJ36630.1"/>
    </source>
</evidence>
<dbReference type="AlphaFoldDB" id="A0A2S6AN29"/>
<organism evidence="11 12">
    <name type="scientific">Nocardia nova</name>
    <dbReference type="NCBI Taxonomy" id="37330"/>
    <lineage>
        <taxon>Bacteria</taxon>
        <taxon>Bacillati</taxon>
        <taxon>Actinomycetota</taxon>
        <taxon>Actinomycetes</taxon>
        <taxon>Mycobacteriales</taxon>
        <taxon>Nocardiaceae</taxon>
        <taxon>Nocardia</taxon>
    </lineage>
</organism>
<reference evidence="11 12" key="1">
    <citation type="submission" date="2018-02" db="EMBL/GenBank/DDBJ databases">
        <title>8 Nocardia nova and 1 Nocardia cyriacigeorgica strain used for evolution to TMP-SMX.</title>
        <authorList>
            <person name="Mehta H."/>
            <person name="Weng J."/>
            <person name="Shamoo Y."/>
        </authorList>
    </citation>
    <scope>NUCLEOTIDE SEQUENCE [LARGE SCALE GENOMIC DNA]</scope>
    <source>
        <strain evidence="11 12">MDA3139</strain>
    </source>
</reference>
<dbReference type="FunFam" id="3.40.50.970:FF:000001">
    <property type="entry name" value="Pyruvate dehydrogenase E1 beta subunit"/>
    <property type="match status" value="1"/>
</dbReference>
<dbReference type="FunFam" id="3.40.50.920:FF:000001">
    <property type="entry name" value="Pyruvate dehydrogenase E1 beta subunit"/>
    <property type="match status" value="1"/>
</dbReference>
<comment type="caution">
    <text evidence="11">The sequence shown here is derived from an EMBL/GenBank/DDBJ whole genome shotgun (WGS) entry which is preliminary data.</text>
</comment>
<evidence type="ECO:0000256" key="8">
    <source>
        <dbReference type="ARBA" id="ARBA00069117"/>
    </source>
</evidence>
<evidence type="ECO:0000256" key="7">
    <source>
        <dbReference type="ARBA" id="ARBA00063870"/>
    </source>
</evidence>
<protein>
    <recommendedName>
        <fullName evidence="8">3-methyl-2-oxobutanoate dehydrogenase subunit beta</fullName>
        <ecNumber evidence="2">1.2.4.4</ecNumber>
    </recommendedName>
    <alternativeName>
        <fullName evidence="9">Branched-chain alpha-ketoacid dehydrogenase E1 component subunit beta</fullName>
    </alternativeName>
</protein>
<evidence type="ECO:0000259" key="10">
    <source>
        <dbReference type="SMART" id="SM00861"/>
    </source>
</evidence>
<keyword evidence="4" id="KW-0786">Thiamine pyrophosphate</keyword>
<dbReference type="SUPFAM" id="SSF52518">
    <property type="entry name" value="Thiamin diphosphate-binding fold (THDP-binding)"/>
    <property type="match status" value="1"/>
</dbReference>
<dbReference type="Pfam" id="PF02779">
    <property type="entry name" value="Transket_pyr"/>
    <property type="match status" value="1"/>
</dbReference>
<dbReference type="InterPro" id="IPR005475">
    <property type="entry name" value="Transketolase-like_Pyr-bd"/>
</dbReference>
<dbReference type="Gene3D" id="3.40.50.970">
    <property type="match status" value="1"/>
</dbReference>
<dbReference type="SUPFAM" id="SSF52922">
    <property type="entry name" value="TK C-terminal domain-like"/>
    <property type="match status" value="1"/>
</dbReference>
<dbReference type="SMART" id="SM00861">
    <property type="entry name" value="Transket_pyr"/>
    <property type="match status" value="1"/>
</dbReference>
<evidence type="ECO:0000256" key="1">
    <source>
        <dbReference type="ARBA" id="ARBA00001964"/>
    </source>
</evidence>
<keyword evidence="3" id="KW-0560">Oxidoreductase</keyword>
<dbReference type="InterPro" id="IPR033248">
    <property type="entry name" value="Transketolase_C"/>
</dbReference>
<sequence>MTVQVEPPAVSTRELMFVQAVNDALDVAMGMDDTVFALGEDIQDPKGGGFGVHKGLGTKYGPMRVLPTPISEQAIMGAAIGSAITGMRPVAEIMLMNFIHVCADQLINHAAKLRYMSGGRTPVPVTVRTTTGTGGGFGAQHSDMLEANLVHAAGLKVVVASNPADAKGLLLSSIFDDDPCVFVEMSGLYFSSKGAVPVGDHRVPLGVAAIARPGSDATILTYGRQVVESLAAAETLTKEGIDVEVVDLRTLQPLDVPTILASASKTKRVVVVHEAVRRNGFGAELAAIVQEELFGELAGPVLRVTAPNTPVPYAGVLEQAFLPGQDKIAAAVRSLAG</sequence>
<dbReference type="Pfam" id="PF02780">
    <property type="entry name" value="Transketolase_C"/>
    <property type="match status" value="1"/>
</dbReference>
<evidence type="ECO:0000256" key="4">
    <source>
        <dbReference type="ARBA" id="ARBA00023052"/>
    </source>
</evidence>
<dbReference type="GO" id="GO:0003863">
    <property type="term" value="F:branched-chain 2-oxo acid dehydrogenase activity"/>
    <property type="evidence" value="ECO:0007669"/>
    <property type="project" value="UniProtKB-EC"/>
</dbReference>
<dbReference type="RefSeq" id="WP_104377123.1">
    <property type="nucleotide sequence ID" value="NZ_PSZC01000013.1"/>
</dbReference>
<feature type="domain" description="Transketolase-like pyrimidine-binding" evidence="10">
    <location>
        <begin position="15"/>
        <end position="191"/>
    </location>
</feature>
<evidence type="ECO:0000256" key="6">
    <source>
        <dbReference type="ARBA" id="ARBA00059108"/>
    </source>
</evidence>
<evidence type="ECO:0000313" key="12">
    <source>
        <dbReference type="Proteomes" id="UP000239874"/>
    </source>
</evidence>
<evidence type="ECO:0000256" key="2">
    <source>
        <dbReference type="ARBA" id="ARBA00012277"/>
    </source>
</evidence>
<dbReference type="OrthoDB" id="3457658at2"/>
<comment type="cofactor">
    <cofactor evidence="1">
        <name>thiamine diphosphate</name>
        <dbReference type="ChEBI" id="CHEBI:58937"/>
    </cofactor>
</comment>
<dbReference type="GO" id="GO:0000287">
    <property type="term" value="F:magnesium ion binding"/>
    <property type="evidence" value="ECO:0007669"/>
    <property type="project" value="UniProtKB-ARBA"/>
</dbReference>
<dbReference type="PANTHER" id="PTHR43257:SF2">
    <property type="entry name" value="PYRUVATE DEHYDROGENASE E1 COMPONENT SUBUNIT BETA"/>
    <property type="match status" value="1"/>
</dbReference>
<accession>A0A2S6AN29</accession>
<comment type="subunit">
    <text evidence="7">Heteromer of E1 alpha (BkdA) and beta (BkdB) subunits. Part of the BCKADH complex, consisting of multiple copies of BkdA/BkdB (E1), BkdC (E2) and Lpd (E3).</text>
</comment>
<comment type="function">
    <text evidence="6">Component of the branched-chain alpha-ketoacid dehydrogenase (BCKADH) complex, that catalyzes the overall conversion of branched-chain alpha-ketoacids to acyl-CoA and CO(2).</text>
</comment>
<evidence type="ECO:0000256" key="3">
    <source>
        <dbReference type="ARBA" id="ARBA00023002"/>
    </source>
</evidence>
<dbReference type="InterPro" id="IPR009014">
    <property type="entry name" value="Transketo_C/PFOR_II"/>
</dbReference>
<dbReference type="PANTHER" id="PTHR43257">
    <property type="entry name" value="PYRUVATE DEHYDROGENASE E1 COMPONENT BETA SUBUNIT"/>
    <property type="match status" value="1"/>
</dbReference>
<dbReference type="EC" id="1.2.4.4" evidence="2"/>
<name>A0A2S6AN29_9NOCA</name>